<sequence>MFQYGTNADKPYDEERLSWGAEHSLEQRRKSMRIRWPRKSTILLSFLDVFVIWLLIRQLEPLLTLLRRNEELFKPQVSLSGKEHLSNLHEMNGSSRIPRILHQTTATNKIPDKWVEPQASCKEAYGDFEYKLWTDESTRAFLSIHYPWFVDIWDNYAFPIQRADSLRYFILYHYGGIYLDMDTWCNRSIPIDKLELDAVSEYALFKSTVPTGVTNDFMITSARHPVYAAAIAKLPISNSLTRAWAQWQPYCAIMMSAGPMFLTMVAMDYLLKQASLPSQNIGVVNQTELTPYITDLESGSWHRADTKVLMWLGSRPWTWFIMGAMGLFIFLYVLNRVLMITFEFLLGKVPHGIGNLRLLKGPWKIKI</sequence>
<accession>A0A9W9HW30</accession>
<evidence type="ECO:0000313" key="4">
    <source>
        <dbReference type="EMBL" id="KAJ5157385.1"/>
    </source>
</evidence>
<proteinExistence type="inferred from homology"/>
<keyword evidence="2" id="KW-0808">Transferase</keyword>
<reference evidence="4" key="2">
    <citation type="journal article" date="2023" name="IMA Fungus">
        <title>Comparative genomic study of the Penicillium genus elucidates a diverse pangenome and 15 lateral gene transfer events.</title>
        <authorList>
            <person name="Petersen C."/>
            <person name="Sorensen T."/>
            <person name="Nielsen M.R."/>
            <person name="Sondergaard T.E."/>
            <person name="Sorensen J.L."/>
            <person name="Fitzpatrick D.A."/>
            <person name="Frisvad J.C."/>
            <person name="Nielsen K.L."/>
        </authorList>
    </citation>
    <scope>NUCLEOTIDE SEQUENCE</scope>
    <source>
        <strain evidence="4">IBT 26290</strain>
    </source>
</reference>
<dbReference type="OrthoDB" id="3647at2759"/>
<evidence type="ECO:0000313" key="5">
    <source>
        <dbReference type="Proteomes" id="UP001149163"/>
    </source>
</evidence>
<dbReference type="InterPro" id="IPR051706">
    <property type="entry name" value="Glycosyltransferase_domain"/>
</dbReference>
<keyword evidence="5" id="KW-1185">Reference proteome</keyword>
<keyword evidence="3" id="KW-0812">Transmembrane</keyword>
<protein>
    <recommendedName>
        <fullName evidence="6">Mannosyl phosphorylinositol ceramide synthase SUR1</fullName>
    </recommendedName>
</protein>
<keyword evidence="3" id="KW-1133">Transmembrane helix</keyword>
<name>A0A9W9HW30_9EURO</name>
<dbReference type="Pfam" id="PF04488">
    <property type="entry name" value="Gly_transf_sug"/>
    <property type="match status" value="1"/>
</dbReference>
<evidence type="ECO:0000256" key="2">
    <source>
        <dbReference type="ARBA" id="ARBA00022679"/>
    </source>
</evidence>
<evidence type="ECO:0008006" key="6">
    <source>
        <dbReference type="Google" id="ProtNLM"/>
    </source>
</evidence>
<evidence type="ECO:0000256" key="3">
    <source>
        <dbReference type="SAM" id="Phobius"/>
    </source>
</evidence>
<evidence type="ECO:0000256" key="1">
    <source>
        <dbReference type="ARBA" id="ARBA00009003"/>
    </source>
</evidence>
<keyword evidence="3" id="KW-0472">Membrane</keyword>
<dbReference type="PANTHER" id="PTHR32385:SF15">
    <property type="entry name" value="INOSITOL PHOSPHOCERAMIDE MANNOSYLTRANSFERASE 1"/>
    <property type="match status" value="1"/>
</dbReference>
<dbReference type="RefSeq" id="XP_056540374.1">
    <property type="nucleotide sequence ID" value="XM_056690609.1"/>
</dbReference>
<comment type="similarity">
    <text evidence="1">Belongs to the glycosyltransferase 32 family.</text>
</comment>
<feature type="transmembrane region" description="Helical" evidence="3">
    <location>
        <begin position="41"/>
        <end position="59"/>
    </location>
</feature>
<gene>
    <name evidence="4" type="ORF">N7482_008485</name>
</gene>
<dbReference type="PANTHER" id="PTHR32385">
    <property type="entry name" value="MANNOSYL PHOSPHORYLINOSITOL CERAMIDE SYNTHASE"/>
    <property type="match status" value="1"/>
</dbReference>
<dbReference type="SUPFAM" id="SSF53448">
    <property type="entry name" value="Nucleotide-diphospho-sugar transferases"/>
    <property type="match status" value="1"/>
</dbReference>
<dbReference type="Proteomes" id="UP001149163">
    <property type="component" value="Unassembled WGS sequence"/>
</dbReference>
<dbReference type="AlphaFoldDB" id="A0A9W9HW30"/>
<feature type="transmembrane region" description="Helical" evidence="3">
    <location>
        <begin position="317"/>
        <end position="334"/>
    </location>
</feature>
<dbReference type="GO" id="GO:0000030">
    <property type="term" value="F:mannosyltransferase activity"/>
    <property type="evidence" value="ECO:0007669"/>
    <property type="project" value="TreeGrafter"/>
</dbReference>
<dbReference type="InterPro" id="IPR007577">
    <property type="entry name" value="GlycoTrfase_DXD_sugar-bd_CS"/>
</dbReference>
<dbReference type="GO" id="GO:0016020">
    <property type="term" value="C:membrane"/>
    <property type="evidence" value="ECO:0007669"/>
    <property type="project" value="GOC"/>
</dbReference>
<dbReference type="InterPro" id="IPR029044">
    <property type="entry name" value="Nucleotide-diphossugar_trans"/>
</dbReference>
<dbReference type="GO" id="GO:0051999">
    <property type="term" value="P:mannosyl-inositol phosphorylceramide biosynthetic process"/>
    <property type="evidence" value="ECO:0007669"/>
    <property type="project" value="TreeGrafter"/>
</dbReference>
<dbReference type="EMBL" id="JAPQKN010000006">
    <property type="protein sequence ID" value="KAJ5157385.1"/>
    <property type="molecule type" value="Genomic_DNA"/>
</dbReference>
<dbReference type="Gene3D" id="3.90.550.20">
    <property type="match status" value="1"/>
</dbReference>
<comment type="caution">
    <text evidence="4">The sequence shown here is derived from an EMBL/GenBank/DDBJ whole genome shotgun (WGS) entry which is preliminary data.</text>
</comment>
<dbReference type="GeneID" id="81429785"/>
<organism evidence="4 5">
    <name type="scientific">Penicillium canariense</name>
    <dbReference type="NCBI Taxonomy" id="189055"/>
    <lineage>
        <taxon>Eukaryota</taxon>
        <taxon>Fungi</taxon>
        <taxon>Dikarya</taxon>
        <taxon>Ascomycota</taxon>
        <taxon>Pezizomycotina</taxon>
        <taxon>Eurotiomycetes</taxon>
        <taxon>Eurotiomycetidae</taxon>
        <taxon>Eurotiales</taxon>
        <taxon>Aspergillaceae</taxon>
        <taxon>Penicillium</taxon>
    </lineage>
</organism>
<reference evidence="4" key="1">
    <citation type="submission" date="2022-11" db="EMBL/GenBank/DDBJ databases">
        <authorList>
            <person name="Petersen C."/>
        </authorList>
    </citation>
    <scope>NUCLEOTIDE SEQUENCE</scope>
    <source>
        <strain evidence="4">IBT 26290</strain>
    </source>
</reference>